<evidence type="ECO:0000313" key="1">
    <source>
        <dbReference type="EMBL" id="SFV88184.1"/>
    </source>
</evidence>
<dbReference type="EMBL" id="FPIA01000017">
    <property type="protein sequence ID" value="SFV88184.1"/>
    <property type="molecule type" value="Genomic_DNA"/>
</dbReference>
<accession>A0A1W1E2J3</accession>
<reference evidence="1" key="1">
    <citation type="submission" date="2016-10" db="EMBL/GenBank/DDBJ databases">
        <authorList>
            <person name="de Groot N.N."/>
        </authorList>
    </citation>
    <scope>NUCLEOTIDE SEQUENCE</scope>
</reference>
<protein>
    <submittedName>
        <fullName evidence="1">Uncharacterized protein</fullName>
    </submittedName>
</protein>
<name>A0A1W1E2J3_9ZZZZ</name>
<organism evidence="1">
    <name type="scientific">hydrothermal vent metagenome</name>
    <dbReference type="NCBI Taxonomy" id="652676"/>
    <lineage>
        <taxon>unclassified sequences</taxon>
        <taxon>metagenomes</taxon>
        <taxon>ecological metagenomes</taxon>
    </lineage>
</organism>
<dbReference type="AlphaFoldDB" id="A0A1W1E2J3"/>
<gene>
    <name evidence="1" type="ORF">MNB_SUP05-SYMBIONT-7-86</name>
</gene>
<sequence>MLPQSKNRNHKPSTIFSISIFELGKITFHKEYLKNKNDNFAVYWQKI</sequence>
<proteinExistence type="predicted"/>